<feature type="compositionally biased region" description="Polar residues" evidence="1">
    <location>
        <begin position="33"/>
        <end position="58"/>
    </location>
</feature>
<dbReference type="KEGG" id="cam:101488997"/>
<feature type="compositionally biased region" description="Basic residues" evidence="1">
    <location>
        <begin position="401"/>
        <end position="414"/>
    </location>
</feature>
<feature type="compositionally biased region" description="Acidic residues" evidence="1">
    <location>
        <begin position="386"/>
        <end position="396"/>
    </location>
</feature>
<organism evidence="3 4">
    <name type="scientific">Cicer arietinum</name>
    <name type="common">Chickpea</name>
    <name type="synonym">Garbanzo</name>
    <dbReference type="NCBI Taxonomy" id="3827"/>
    <lineage>
        <taxon>Eukaryota</taxon>
        <taxon>Viridiplantae</taxon>
        <taxon>Streptophyta</taxon>
        <taxon>Embryophyta</taxon>
        <taxon>Tracheophyta</taxon>
        <taxon>Spermatophyta</taxon>
        <taxon>Magnoliopsida</taxon>
        <taxon>eudicotyledons</taxon>
        <taxon>Gunneridae</taxon>
        <taxon>Pentapetalae</taxon>
        <taxon>rosids</taxon>
        <taxon>fabids</taxon>
        <taxon>Fabales</taxon>
        <taxon>Fabaceae</taxon>
        <taxon>Papilionoideae</taxon>
        <taxon>50 kb inversion clade</taxon>
        <taxon>NPAAA clade</taxon>
        <taxon>Hologalegina</taxon>
        <taxon>IRL clade</taxon>
        <taxon>Cicereae</taxon>
        <taxon>Cicer</taxon>
    </lineage>
</organism>
<feature type="compositionally biased region" description="Basic residues" evidence="1">
    <location>
        <begin position="350"/>
        <end position="361"/>
    </location>
</feature>
<dbReference type="PROSITE" id="PS51293">
    <property type="entry name" value="SANT"/>
    <property type="match status" value="1"/>
</dbReference>
<feature type="region of interest" description="Disordered" evidence="1">
    <location>
        <begin position="490"/>
        <end position="530"/>
    </location>
</feature>
<dbReference type="eggNOG" id="KOG2009">
    <property type="taxonomic scope" value="Eukaryota"/>
</dbReference>
<feature type="region of interest" description="Disordered" evidence="1">
    <location>
        <begin position="626"/>
        <end position="702"/>
    </location>
</feature>
<dbReference type="GO" id="GO:0000126">
    <property type="term" value="C:transcription factor TFIIIB complex"/>
    <property type="evidence" value="ECO:0007669"/>
    <property type="project" value="TreeGrafter"/>
</dbReference>
<dbReference type="InterPro" id="IPR017884">
    <property type="entry name" value="SANT_dom"/>
</dbReference>
<dbReference type="CDD" id="cd00167">
    <property type="entry name" value="SANT"/>
    <property type="match status" value="1"/>
</dbReference>
<dbReference type="Proteomes" id="UP000087171">
    <property type="component" value="Chromosome Ca6"/>
</dbReference>
<evidence type="ECO:0000313" key="4">
    <source>
        <dbReference type="RefSeq" id="XP_004504018.1"/>
    </source>
</evidence>
<protein>
    <submittedName>
        <fullName evidence="4">Transcription factor TFIIIB component B'' isoform X1</fullName>
    </submittedName>
</protein>
<feature type="region of interest" description="Disordered" evidence="1">
    <location>
        <begin position="278"/>
        <end position="457"/>
    </location>
</feature>
<dbReference type="STRING" id="3827.A0A1S2YFF4"/>
<dbReference type="PANTHER" id="PTHR22929">
    <property type="entry name" value="RNA POLYMERASE III TRANSCRIPTION INITIATION FACTOR B"/>
    <property type="match status" value="1"/>
</dbReference>
<dbReference type="InterPro" id="IPR001005">
    <property type="entry name" value="SANT/Myb"/>
</dbReference>
<feature type="compositionally biased region" description="Basic residues" evidence="1">
    <location>
        <begin position="131"/>
        <end position="143"/>
    </location>
</feature>
<reference evidence="4" key="2">
    <citation type="submission" date="2025-08" db="UniProtKB">
        <authorList>
            <consortium name="RefSeq"/>
        </authorList>
    </citation>
    <scope>IDENTIFICATION</scope>
    <source>
        <tissue evidence="4">Etiolated seedlings</tissue>
    </source>
</reference>
<feature type="compositionally biased region" description="Basic residues" evidence="1">
    <location>
        <begin position="441"/>
        <end position="452"/>
    </location>
</feature>
<feature type="compositionally biased region" description="Acidic residues" evidence="1">
    <location>
        <begin position="683"/>
        <end position="692"/>
    </location>
</feature>
<name>A0A1S2YFF4_CICAR</name>
<feature type="compositionally biased region" description="Polar residues" evidence="1">
    <location>
        <begin position="299"/>
        <end position="313"/>
    </location>
</feature>
<dbReference type="GO" id="GO:0001156">
    <property type="term" value="F:TFIIIC-class transcription factor complex binding"/>
    <property type="evidence" value="ECO:0007669"/>
    <property type="project" value="TreeGrafter"/>
</dbReference>
<evidence type="ECO:0000313" key="3">
    <source>
        <dbReference type="Proteomes" id="UP000087171"/>
    </source>
</evidence>
<dbReference type="PaxDb" id="3827-XP_004504018.1"/>
<dbReference type="SUPFAM" id="SSF46689">
    <property type="entry name" value="Homeodomain-like"/>
    <property type="match status" value="1"/>
</dbReference>
<feature type="compositionally biased region" description="Basic and acidic residues" evidence="1">
    <location>
        <begin position="427"/>
        <end position="440"/>
    </location>
</feature>
<evidence type="ECO:0000256" key="1">
    <source>
        <dbReference type="SAM" id="MobiDB-lite"/>
    </source>
</evidence>
<feature type="compositionally biased region" description="Acidic residues" evidence="1">
    <location>
        <begin position="505"/>
        <end position="517"/>
    </location>
</feature>
<feature type="region of interest" description="Disordered" evidence="1">
    <location>
        <begin position="1"/>
        <end position="58"/>
    </location>
</feature>
<dbReference type="InterPro" id="IPR009057">
    <property type="entry name" value="Homeodomain-like_sf"/>
</dbReference>
<accession>A0A1S2YFF4</accession>
<feature type="compositionally biased region" description="Basic and acidic residues" evidence="1">
    <location>
        <begin position="316"/>
        <end position="326"/>
    </location>
</feature>
<dbReference type="SMART" id="SM00717">
    <property type="entry name" value="SANT"/>
    <property type="match status" value="1"/>
</dbReference>
<feature type="compositionally biased region" description="Polar residues" evidence="1">
    <location>
        <begin position="146"/>
        <end position="156"/>
    </location>
</feature>
<dbReference type="Pfam" id="PF15963">
    <property type="entry name" value="Myb_DNA-bind_7"/>
    <property type="match status" value="1"/>
</dbReference>
<gene>
    <name evidence="4" type="primary">LOC101488997</name>
</gene>
<dbReference type="OrthoDB" id="272624at2759"/>
<sequence length="702" mass="78377">MDLFDDLLSETSSARVRPGARFAPKAKSKHQPQKNVSASQDVNNVNVASSSPTHNNDNELNNVEVIHNSLQDTLNAGFKNDSGDSNTAALSESNIHSNFDSGEVGKGLLSEEIELDPFSNVLPDSGTGNAHKFKPKIKPRPRVGKTSANTSASSSVMMEKSGITLSEDSRSLEEVIPSQPDSLNVMPSEALVDNGTRDWPSNFGKSTAETAEIFSELEVLDDFLNEAATGTGKTDLNSFNMKGAEENFVLPEYDNKSRSETQAGADLNPDCPIDNVYDYQTMKSGTDPTFEIPMHDGLANSTDSPTLADSLQQDGIGEKEDTSERKKSPKKHKRSSVAAGMEDKSGKTSRQPRKQSARKPAKNSPLNEAIVDDDDPDPSYDANRDELEENDEEDGVDYLSKKKKASTRPRKKSVAKNGKTSEKRKKTNDDLENITKEPPKKFSHSSRRKKRCVDKALLDDEELDHRTIPIRDVILLADYRERLAKKEAITSKTSSTNESMRGFLNEDDANNEDENFGSDDGSRDLDDDQANEKITSTNPLINYQSFMDKAPRGKWSKQDTEVFYEAVRQFGTDFSMIQQLFHDKTRHQIKLKYKKEERQHPLQLYDALNNRATDLSFFQKVIEKQKQTSNKAEQDVRDASDFMPEDEVEDPPPGTKEEVTTTEQDLIDVKDQDGSTAFQNPEQSDDSDDDDLEKWSHYQSAV</sequence>
<dbReference type="PANTHER" id="PTHR22929:SF0">
    <property type="entry name" value="TRANSCRIPTION FACTOR TFIIIB COMPONENT B'' HOMOLOG"/>
    <property type="match status" value="1"/>
</dbReference>
<dbReference type="GeneID" id="101488997"/>
<dbReference type="RefSeq" id="XP_004504018.1">
    <property type="nucleotide sequence ID" value="XM_004503961.3"/>
</dbReference>
<dbReference type="GO" id="GO:0070898">
    <property type="term" value="P:RNA polymerase III preinitiation complex assembly"/>
    <property type="evidence" value="ECO:0007669"/>
    <property type="project" value="TreeGrafter"/>
</dbReference>
<feature type="domain" description="SANT" evidence="2">
    <location>
        <begin position="554"/>
        <end position="598"/>
    </location>
</feature>
<keyword evidence="3" id="KW-1185">Reference proteome</keyword>
<dbReference type="AlphaFoldDB" id="A0A1S2YFF4"/>
<dbReference type="InterPro" id="IPR039467">
    <property type="entry name" value="TFIIIB_B''_Myb"/>
</dbReference>
<reference evidence="3" key="1">
    <citation type="journal article" date="2013" name="Nat. Biotechnol.">
        <title>Draft genome sequence of chickpea (Cicer arietinum) provides a resource for trait improvement.</title>
        <authorList>
            <person name="Varshney R.K."/>
            <person name="Song C."/>
            <person name="Saxena R.K."/>
            <person name="Azam S."/>
            <person name="Yu S."/>
            <person name="Sharpe A.G."/>
            <person name="Cannon S."/>
            <person name="Baek J."/>
            <person name="Rosen B.D."/>
            <person name="Tar'an B."/>
            <person name="Millan T."/>
            <person name="Zhang X."/>
            <person name="Ramsay L.D."/>
            <person name="Iwata A."/>
            <person name="Wang Y."/>
            <person name="Nelson W."/>
            <person name="Farmer A.D."/>
            <person name="Gaur P.M."/>
            <person name="Soderlund C."/>
            <person name="Penmetsa R.V."/>
            <person name="Xu C."/>
            <person name="Bharti A.K."/>
            <person name="He W."/>
            <person name="Winter P."/>
            <person name="Zhao S."/>
            <person name="Hane J.K."/>
            <person name="Carrasquilla-Garcia N."/>
            <person name="Condie J.A."/>
            <person name="Upadhyaya H.D."/>
            <person name="Luo M.C."/>
            <person name="Thudi M."/>
            <person name="Gowda C.L."/>
            <person name="Singh N.P."/>
            <person name="Lichtenzveig J."/>
            <person name="Gali K.K."/>
            <person name="Rubio J."/>
            <person name="Nadarajan N."/>
            <person name="Dolezel J."/>
            <person name="Bansal K.C."/>
            <person name="Xu X."/>
            <person name="Edwards D."/>
            <person name="Zhang G."/>
            <person name="Kahl G."/>
            <person name="Gil J."/>
            <person name="Singh K.B."/>
            <person name="Datta S.K."/>
            <person name="Jackson S.A."/>
            <person name="Wang J."/>
            <person name="Cook D.R."/>
        </authorList>
    </citation>
    <scope>NUCLEOTIDE SEQUENCE [LARGE SCALE GENOMIC DNA]</scope>
    <source>
        <strain evidence="3">cv. CDC Frontier</strain>
    </source>
</reference>
<feature type="region of interest" description="Disordered" evidence="1">
    <location>
        <begin position="119"/>
        <end position="170"/>
    </location>
</feature>
<dbReference type="Gene3D" id="1.10.10.60">
    <property type="entry name" value="Homeodomain-like"/>
    <property type="match status" value="1"/>
</dbReference>
<proteinExistence type="predicted"/>
<feature type="compositionally biased region" description="Polar residues" evidence="1">
    <location>
        <begin position="490"/>
        <end position="499"/>
    </location>
</feature>
<feature type="compositionally biased region" description="Basic and acidic residues" evidence="1">
    <location>
        <begin position="626"/>
        <end position="640"/>
    </location>
</feature>
<evidence type="ECO:0000259" key="2">
    <source>
        <dbReference type="PROSITE" id="PS51293"/>
    </source>
</evidence>